<dbReference type="NCBIfam" id="TIGR00879">
    <property type="entry name" value="SP"/>
    <property type="match status" value="1"/>
</dbReference>
<reference evidence="12 13" key="1">
    <citation type="submission" date="2018-05" db="EMBL/GenBank/DDBJ databases">
        <title>Whole genome sequencing for identification of molecular markers to develop diagnostic detection tools for the regulated plant pathogen Lachnellula willkommii.</title>
        <authorList>
            <person name="Giroux E."/>
            <person name="Bilodeau G."/>
        </authorList>
    </citation>
    <scope>NUCLEOTIDE SEQUENCE [LARGE SCALE GENOMIC DNA]</scope>
    <source>
        <strain evidence="12 13">CBS 625.97</strain>
    </source>
</reference>
<dbReference type="InterPro" id="IPR005829">
    <property type="entry name" value="Sugar_transporter_CS"/>
</dbReference>
<comment type="subcellular location">
    <subcellularLocation>
        <location evidence="1">Membrane</location>
        <topology evidence="1">Multi-pass membrane protein</topology>
    </subcellularLocation>
</comment>
<feature type="transmembrane region" description="Helical" evidence="10">
    <location>
        <begin position="489"/>
        <end position="507"/>
    </location>
</feature>
<dbReference type="FunFam" id="1.20.1250.20:FF:000026">
    <property type="entry name" value="MFS quinate transporter QutD"/>
    <property type="match status" value="1"/>
</dbReference>
<evidence type="ECO:0000256" key="9">
    <source>
        <dbReference type="RuleBase" id="RU003346"/>
    </source>
</evidence>
<dbReference type="PROSITE" id="PS50850">
    <property type="entry name" value="MFS"/>
    <property type="match status" value="1"/>
</dbReference>
<name>A0A7D8YZZ2_9HELO</name>
<evidence type="ECO:0000259" key="11">
    <source>
        <dbReference type="PROSITE" id="PS50850"/>
    </source>
</evidence>
<evidence type="ECO:0000256" key="5">
    <source>
        <dbReference type="ARBA" id="ARBA00022911"/>
    </source>
</evidence>
<keyword evidence="7 10" id="KW-0472">Membrane</keyword>
<dbReference type="InterPro" id="IPR050360">
    <property type="entry name" value="MFS_Sugar_Transporters"/>
</dbReference>
<dbReference type="InterPro" id="IPR003663">
    <property type="entry name" value="Sugar/inositol_transpt"/>
</dbReference>
<dbReference type="Gene3D" id="1.20.1250.20">
    <property type="entry name" value="MFS general substrate transporter like domains"/>
    <property type="match status" value="1"/>
</dbReference>
<feature type="transmembrane region" description="Helical" evidence="10">
    <location>
        <begin position="132"/>
        <end position="151"/>
    </location>
</feature>
<dbReference type="PANTHER" id="PTHR48022">
    <property type="entry name" value="PLASTIDIC GLUCOSE TRANSPORTER 4"/>
    <property type="match status" value="1"/>
</dbReference>
<keyword evidence="5" id="KW-0672">Quinate metabolism</keyword>
<dbReference type="OrthoDB" id="508119at2759"/>
<dbReference type="Pfam" id="PF00083">
    <property type="entry name" value="Sugar_tr"/>
    <property type="match status" value="1"/>
</dbReference>
<evidence type="ECO:0000256" key="8">
    <source>
        <dbReference type="ARBA" id="ARBA00043213"/>
    </source>
</evidence>
<comment type="caution">
    <text evidence="12">The sequence shown here is derived from an EMBL/GenBank/DDBJ whole genome shotgun (WGS) entry which is preliminary data.</text>
</comment>
<keyword evidence="3 9" id="KW-0813">Transport</keyword>
<feature type="transmembrane region" description="Helical" evidence="10">
    <location>
        <begin position="385"/>
        <end position="408"/>
    </location>
</feature>
<feature type="transmembrane region" description="Helical" evidence="10">
    <location>
        <begin position="221"/>
        <end position="242"/>
    </location>
</feature>
<sequence>MKFNRGESASGSHRWTSTETLIFARHGNPLSPRRYISNLQAVTRANEVLQRFQIDRRLKPYTISACIHAQRCRFFSNQKQIINLTVSRAAFCAVMIGYDSSFVGGTLALTSFKTEFNWKQYSPHEAEIISENIVSLYQAGAFFGALGAYAAGHFLGRKMGLQVFSAIFILGAGLMLGANGSRGLGLLYAGRVLAGLGVGGASNLTPIYISELAPPAIRGRLVGLYEMGWQLGGVVGFWINYGVSTTMKPSRSQWIIPFAVQLIPAGLMFTGLFFIKESPRWLMTKNQRPKALKNLCWIRMLPEDDIYMLEEVSAIDAALEQQHATVGLGFWQPFVALWNDRKVSYRFCLGCSLFFWQNTSGINAINYYSPTVFESIGVTGTNASLLTTGVFGLVKAAVTIIWILFLIDNLGRRNLLMYGAFFGGLCLYYIGAYIKIADPANHPSTNGSLSSGGISAMAFFYLWAVFYTPSWNGTPWIYNSEIFPQHVRTLGQAFAAASNWLFNFLVTRFTAQMFTAMGYGVYLFFASLMMCSIIFVFFLLPETKGIPLESMDTLFSKELQPRRAHNILMERLHDDEEIFRRNVEGSGLGLEKNGLREELAHVEEV</sequence>
<evidence type="ECO:0000256" key="4">
    <source>
        <dbReference type="ARBA" id="ARBA00022692"/>
    </source>
</evidence>
<feature type="transmembrane region" description="Helical" evidence="10">
    <location>
        <begin position="163"/>
        <end position="180"/>
    </location>
</feature>
<dbReference type="InterPro" id="IPR020846">
    <property type="entry name" value="MFS_dom"/>
</dbReference>
<gene>
    <name evidence="12" type="primary">qutD_1</name>
    <name evidence="12" type="ORF">LCER1_G005392</name>
</gene>
<feature type="transmembrane region" description="Helical" evidence="10">
    <location>
        <begin position="415"/>
        <end position="436"/>
    </location>
</feature>
<evidence type="ECO:0000256" key="6">
    <source>
        <dbReference type="ARBA" id="ARBA00022989"/>
    </source>
</evidence>
<protein>
    <recommendedName>
        <fullName evidence="8">Quinate transporter</fullName>
    </recommendedName>
</protein>
<dbReference type="PROSITE" id="PS00217">
    <property type="entry name" value="SUGAR_TRANSPORT_2"/>
    <property type="match status" value="1"/>
</dbReference>
<dbReference type="SUPFAM" id="SSF103473">
    <property type="entry name" value="MFS general substrate transporter"/>
    <property type="match status" value="1"/>
</dbReference>
<proteinExistence type="inferred from homology"/>
<evidence type="ECO:0000256" key="3">
    <source>
        <dbReference type="ARBA" id="ARBA00022448"/>
    </source>
</evidence>
<evidence type="ECO:0000256" key="2">
    <source>
        <dbReference type="ARBA" id="ARBA00010992"/>
    </source>
</evidence>
<keyword evidence="13" id="KW-1185">Reference proteome</keyword>
<dbReference type="InterPro" id="IPR036259">
    <property type="entry name" value="MFS_trans_sf"/>
</dbReference>
<dbReference type="PROSITE" id="PS00216">
    <property type="entry name" value="SUGAR_TRANSPORT_1"/>
    <property type="match status" value="1"/>
</dbReference>
<dbReference type="Proteomes" id="UP000481288">
    <property type="component" value="Unassembled WGS sequence"/>
</dbReference>
<keyword evidence="6 10" id="KW-1133">Transmembrane helix</keyword>
<evidence type="ECO:0000313" key="12">
    <source>
        <dbReference type="EMBL" id="TVY52661.1"/>
    </source>
</evidence>
<dbReference type="EMBL" id="QGMG01000570">
    <property type="protein sequence ID" value="TVY52661.1"/>
    <property type="molecule type" value="Genomic_DNA"/>
</dbReference>
<evidence type="ECO:0000256" key="7">
    <source>
        <dbReference type="ARBA" id="ARBA00023136"/>
    </source>
</evidence>
<evidence type="ECO:0000313" key="13">
    <source>
        <dbReference type="Proteomes" id="UP000481288"/>
    </source>
</evidence>
<dbReference type="PANTHER" id="PTHR48022:SF34">
    <property type="entry name" value="MAJOR FACILITATOR SUPERFAMILY (MFS) PROFILE DOMAIN-CONTAINING PROTEIN-RELATED"/>
    <property type="match status" value="1"/>
</dbReference>
<accession>A0A7D8YZZ2</accession>
<dbReference type="PRINTS" id="PR00171">
    <property type="entry name" value="SUGRTRNSPORT"/>
</dbReference>
<feature type="transmembrane region" description="Helical" evidence="10">
    <location>
        <begin position="519"/>
        <end position="540"/>
    </location>
</feature>
<comment type="similarity">
    <text evidence="2 9">Belongs to the major facilitator superfamily. Sugar transporter (TC 2.A.1.1) family.</text>
</comment>
<feature type="transmembrane region" description="Helical" evidence="10">
    <location>
        <begin position="186"/>
        <end position="209"/>
    </location>
</feature>
<feature type="transmembrane region" description="Helical" evidence="10">
    <location>
        <begin position="448"/>
        <end position="468"/>
    </location>
</feature>
<dbReference type="CDD" id="cd17356">
    <property type="entry name" value="MFS_HXT"/>
    <property type="match status" value="1"/>
</dbReference>
<dbReference type="InterPro" id="IPR005828">
    <property type="entry name" value="MFS_sugar_transport-like"/>
</dbReference>
<keyword evidence="4 10" id="KW-0812">Transmembrane</keyword>
<feature type="transmembrane region" description="Helical" evidence="10">
    <location>
        <begin position="89"/>
        <end position="112"/>
    </location>
</feature>
<dbReference type="GO" id="GO:0016020">
    <property type="term" value="C:membrane"/>
    <property type="evidence" value="ECO:0007669"/>
    <property type="project" value="UniProtKB-SubCell"/>
</dbReference>
<evidence type="ECO:0000256" key="1">
    <source>
        <dbReference type="ARBA" id="ARBA00004141"/>
    </source>
</evidence>
<feature type="domain" description="Major facilitator superfamily (MFS) profile" evidence="11">
    <location>
        <begin position="85"/>
        <end position="544"/>
    </location>
</feature>
<dbReference type="GO" id="GO:0005351">
    <property type="term" value="F:carbohydrate:proton symporter activity"/>
    <property type="evidence" value="ECO:0007669"/>
    <property type="project" value="TreeGrafter"/>
</dbReference>
<feature type="transmembrane region" description="Helical" evidence="10">
    <location>
        <begin position="254"/>
        <end position="275"/>
    </location>
</feature>
<organism evidence="12 13">
    <name type="scientific">Lachnellula cervina</name>
    <dbReference type="NCBI Taxonomy" id="1316786"/>
    <lineage>
        <taxon>Eukaryota</taxon>
        <taxon>Fungi</taxon>
        <taxon>Dikarya</taxon>
        <taxon>Ascomycota</taxon>
        <taxon>Pezizomycotina</taxon>
        <taxon>Leotiomycetes</taxon>
        <taxon>Helotiales</taxon>
        <taxon>Lachnaceae</taxon>
        <taxon>Lachnellula</taxon>
    </lineage>
</organism>
<evidence type="ECO:0000256" key="10">
    <source>
        <dbReference type="SAM" id="Phobius"/>
    </source>
</evidence>
<dbReference type="AlphaFoldDB" id="A0A7D8YZZ2"/>